<feature type="transmembrane region" description="Helical" evidence="6">
    <location>
        <begin position="764"/>
        <end position="783"/>
    </location>
</feature>
<evidence type="ECO:0000256" key="1">
    <source>
        <dbReference type="ARBA" id="ARBA00004651"/>
    </source>
</evidence>
<dbReference type="PANTHER" id="PTHR30287:SF1">
    <property type="entry name" value="INNER MEMBRANE PROTEIN"/>
    <property type="match status" value="1"/>
</dbReference>
<evidence type="ECO:0000256" key="4">
    <source>
        <dbReference type="ARBA" id="ARBA00022989"/>
    </source>
</evidence>
<feature type="transmembrane region" description="Helical" evidence="6">
    <location>
        <begin position="719"/>
        <end position="752"/>
    </location>
</feature>
<name>A0A7W3LXW5_ACTNM</name>
<dbReference type="GO" id="GO:0005886">
    <property type="term" value="C:plasma membrane"/>
    <property type="evidence" value="ECO:0007669"/>
    <property type="project" value="UniProtKB-SubCell"/>
</dbReference>
<keyword evidence="2" id="KW-1003">Cell membrane</keyword>
<keyword evidence="3 6" id="KW-0812">Transmembrane</keyword>
<comment type="subcellular location">
    <subcellularLocation>
        <location evidence="1">Cell membrane</location>
        <topology evidence="1">Multi-pass membrane protein</topology>
    </subcellularLocation>
</comment>
<keyword evidence="4 6" id="KW-1133">Transmembrane helix</keyword>
<keyword evidence="9" id="KW-1185">Reference proteome</keyword>
<protein>
    <submittedName>
        <fullName evidence="8">Putative ABC transport system permease protein</fullName>
    </submittedName>
</protein>
<dbReference type="EMBL" id="JACJIA010000015">
    <property type="protein sequence ID" value="MBA8956374.1"/>
    <property type="molecule type" value="Genomic_DNA"/>
</dbReference>
<feature type="transmembrane region" description="Helical" evidence="6">
    <location>
        <begin position="674"/>
        <end position="698"/>
    </location>
</feature>
<feature type="domain" description="ABC3 transporter permease C-terminal" evidence="7">
    <location>
        <begin position="237"/>
        <end position="356"/>
    </location>
</feature>
<gene>
    <name evidence="8" type="ORF">HNR61_008056</name>
</gene>
<accession>A0A7W3LXW5</accession>
<feature type="transmembrane region" description="Helical" evidence="6">
    <location>
        <begin position="453"/>
        <end position="477"/>
    </location>
</feature>
<evidence type="ECO:0000259" key="7">
    <source>
        <dbReference type="Pfam" id="PF02687"/>
    </source>
</evidence>
<dbReference type="InterPro" id="IPR038766">
    <property type="entry name" value="Membrane_comp_ABC_pdt"/>
</dbReference>
<evidence type="ECO:0000256" key="3">
    <source>
        <dbReference type="ARBA" id="ARBA00022692"/>
    </source>
</evidence>
<dbReference type="Pfam" id="PF02687">
    <property type="entry name" value="FtsX"/>
    <property type="match status" value="2"/>
</dbReference>
<evidence type="ECO:0000313" key="8">
    <source>
        <dbReference type="EMBL" id="MBA8956374.1"/>
    </source>
</evidence>
<organism evidence="8 9">
    <name type="scientific">Actinomadura namibiensis</name>
    <dbReference type="NCBI Taxonomy" id="182080"/>
    <lineage>
        <taxon>Bacteria</taxon>
        <taxon>Bacillati</taxon>
        <taxon>Actinomycetota</taxon>
        <taxon>Actinomycetes</taxon>
        <taxon>Streptosporangiales</taxon>
        <taxon>Thermomonosporaceae</taxon>
        <taxon>Actinomadura</taxon>
    </lineage>
</organism>
<dbReference type="PANTHER" id="PTHR30287">
    <property type="entry name" value="MEMBRANE COMPONENT OF PREDICTED ABC SUPERFAMILY METABOLITE UPTAKE TRANSPORTER"/>
    <property type="match status" value="1"/>
</dbReference>
<evidence type="ECO:0000256" key="5">
    <source>
        <dbReference type="ARBA" id="ARBA00023136"/>
    </source>
</evidence>
<reference evidence="8 9" key="1">
    <citation type="submission" date="2020-08" db="EMBL/GenBank/DDBJ databases">
        <title>Genomic Encyclopedia of Type Strains, Phase IV (KMG-IV): sequencing the most valuable type-strain genomes for metagenomic binning, comparative biology and taxonomic classification.</title>
        <authorList>
            <person name="Goeker M."/>
        </authorList>
    </citation>
    <scope>NUCLEOTIDE SEQUENCE [LARGE SCALE GENOMIC DNA]</scope>
    <source>
        <strain evidence="8 9">DSM 44197</strain>
    </source>
</reference>
<feature type="transmembrane region" description="Helical" evidence="6">
    <location>
        <begin position="401"/>
        <end position="424"/>
    </location>
</feature>
<feature type="domain" description="ABC3 transporter permease C-terminal" evidence="7">
    <location>
        <begin position="678"/>
        <end position="789"/>
    </location>
</feature>
<dbReference type="InterPro" id="IPR003838">
    <property type="entry name" value="ABC3_permease_C"/>
</dbReference>
<sequence>MWGVFAALLFAAVLVGSCGVLLESALRAHAPVERYGAASAVVTAPHRVQERIKPLGDAPEVQSRPLTEPGRVPVALAGRLRGLPGVRAVVADVSFPVVSDAGRAMRGHGWESAALGPFPLRQGRAPRAPGEVALDAASGARVGDAVRLQTTGAPRPFRVTGLVAGPPAAYFAAATAEALGGRPGHADALAVLGDADADALRRAVPGLRVATGADRGDAENLAVAAARPDMIELSASLGGVAVMIALLVVGGLVALSVRERTRELALLRAVGATPGQVRGRIVRQALAAAVPAGVAGGALSLAAGAGLHAVMASAHVLPDGYRLSLSVLPALAAFLVTVLAAAVTSLLASLRVARIRPARALGEAELEPAALPRWRVVTGVVFLILGLNSLGLSFAVSGQAAAASVSGLVLTLVTATALLGPLIARRGGRILGRLARALSPVPGRLAQHNAAAAALRAGSMLTPVALAVAFAGTQLFASSTVARATTAEAAAGNRADQVLVSTGPGLPSEAAAAVRAVPGVTAATAVARTTVVMTVRELGERRLRSLHGQGVTPGDAARVLDPKVSAGRLGDLADGTVALSENVAGGVRLGSPVTLWLADGTRIRPRVVALYERGLGFGDVLLPRSAVTAPLDDHVLVRGDADLRPVAARYAGARVAGPEALGVALARELRLQNLLSWVVVAAILGFVVIGLVTTLALATGARRREFGLLRDIGATRRQVLAMVRLEALVVLGTGLAVGTLIAAVTLLAFAAGVTGLPLPAVSPVTALAVLAFVAVSGTAAMMLPARRATAPGTGS</sequence>
<dbReference type="AlphaFoldDB" id="A0A7W3LXW5"/>
<feature type="transmembrane region" description="Helical" evidence="6">
    <location>
        <begin position="285"/>
        <end position="310"/>
    </location>
</feature>
<proteinExistence type="predicted"/>
<dbReference type="RefSeq" id="WP_182848290.1">
    <property type="nucleotide sequence ID" value="NZ_JACJIA010000015.1"/>
</dbReference>
<comment type="caution">
    <text evidence="8">The sequence shown here is derived from an EMBL/GenBank/DDBJ whole genome shotgun (WGS) entry which is preliminary data.</text>
</comment>
<feature type="transmembrane region" description="Helical" evidence="6">
    <location>
        <begin position="237"/>
        <end position="257"/>
    </location>
</feature>
<dbReference type="Proteomes" id="UP000572680">
    <property type="component" value="Unassembled WGS sequence"/>
</dbReference>
<feature type="transmembrane region" description="Helical" evidence="6">
    <location>
        <begin position="330"/>
        <end position="353"/>
    </location>
</feature>
<evidence type="ECO:0000256" key="2">
    <source>
        <dbReference type="ARBA" id="ARBA00022475"/>
    </source>
</evidence>
<evidence type="ECO:0000313" key="9">
    <source>
        <dbReference type="Proteomes" id="UP000572680"/>
    </source>
</evidence>
<feature type="transmembrane region" description="Helical" evidence="6">
    <location>
        <begin position="374"/>
        <end position="395"/>
    </location>
</feature>
<evidence type="ECO:0000256" key="6">
    <source>
        <dbReference type="SAM" id="Phobius"/>
    </source>
</evidence>
<keyword evidence="5 6" id="KW-0472">Membrane</keyword>